<keyword evidence="2" id="KW-0472">Membrane</keyword>
<dbReference type="EMBL" id="CAEZWE010000019">
    <property type="protein sequence ID" value="CAB4649026.1"/>
    <property type="molecule type" value="Genomic_DNA"/>
</dbReference>
<dbReference type="InterPro" id="IPR046264">
    <property type="entry name" value="DUF6297"/>
</dbReference>
<evidence type="ECO:0000256" key="1">
    <source>
        <dbReference type="SAM" id="MobiDB-lite"/>
    </source>
</evidence>
<feature type="transmembrane region" description="Helical" evidence="2">
    <location>
        <begin position="160"/>
        <end position="184"/>
    </location>
</feature>
<feature type="transmembrane region" description="Helical" evidence="2">
    <location>
        <begin position="37"/>
        <end position="59"/>
    </location>
</feature>
<evidence type="ECO:0000313" key="3">
    <source>
        <dbReference type="EMBL" id="CAB4649026.1"/>
    </source>
</evidence>
<name>A0A6J6KIG4_9ZZZZ</name>
<feature type="transmembrane region" description="Helical" evidence="2">
    <location>
        <begin position="424"/>
        <end position="445"/>
    </location>
</feature>
<evidence type="ECO:0000256" key="2">
    <source>
        <dbReference type="SAM" id="Phobius"/>
    </source>
</evidence>
<keyword evidence="2" id="KW-0812">Transmembrane</keyword>
<accession>A0A6J6KIG4</accession>
<dbReference type="Pfam" id="PF19814">
    <property type="entry name" value="DUF6297"/>
    <property type="match status" value="1"/>
</dbReference>
<dbReference type="AlphaFoldDB" id="A0A6J6KIG4"/>
<feature type="region of interest" description="Disordered" evidence="1">
    <location>
        <begin position="539"/>
        <end position="564"/>
    </location>
</feature>
<reference evidence="3" key="1">
    <citation type="submission" date="2020-05" db="EMBL/GenBank/DDBJ databases">
        <authorList>
            <person name="Chiriac C."/>
            <person name="Salcher M."/>
            <person name="Ghai R."/>
            <person name="Kavagutti S V."/>
        </authorList>
    </citation>
    <scope>NUCLEOTIDE SEQUENCE</scope>
</reference>
<feature type="transmembrane region" description="Helical" evidence="2">
    <location>
        <begin position="506"/>
        <end position="525"/>
    </location>
</feature>
<gene>
    <name evidence="3" type="ORF">UFOPK2169_00634</name>
</gene>
<protein>
    <submittedName>
        <fullName evidence="3">Unannotated protein</fullName>
    </submittedName>
</protein>
<feature type="transmembrane region" description="Helical" evidence="2">
    <location>
        <begin position="233"/>
        <end position="255"/>
    </location>
</feature>
<sequence length="564" mass="59732">MTSTAPTSSLPLGPRALGDMRTRRRKNRIQDLEWFDALYRVYLAAFVGGGVIMFLSGLIGDQPLQGQEILDVTTHTPHVVGLVAAVVVLLGLRSGAHGGPIAIEEAEVRHVLMAPVARSTALRNPAVQRLRTFVFVGAIAGGVANQLLERRIVDASAPMIVFIIWGAIAGGIIGALFVVSALLAHSFGFSQSIATGVGVLLVALQAMVLFADVNAPGPFDFVGSVSMWWLRVHYWDLIGILVVVALIVVAIVRVGSLSLEALARRSALVSQMKFAVTLQDLRTVVLLRRQLSQEHMRTRPWLRLPRAMGGDVVVIRGLRSFLRFPLRRLLRMATLSGVAGYCFVVAWNGTTPALVAAGLLLFIVGLDVVEPLSQEIDQPDRTDSFPRERGLLLTKHLIVPALTALPFVKIGVIAAFIARPEISTLGYGTLLGLAAGAGAVAGAALNSVSGAPDPAGSATAGLALPPEMSGMGTVIRGAFPPAITVVACLPLLAARESAANGDELLNALRAVGAVALVIFLVGGWIRQRDAIRTWYRTASQQANDAKKKPSTSSTTPSQGSTHES</sequence>
<feature type="transmembrane region" description="Helical" evidence="2">
    <location>
        <begin position="79"/>
        <end position="96"/>
    </location>
</feature>
<feature type="transmembrane region" description="Helical" evidence="2">
    <location>
        <begin position="130"/>
        <end position="148"/>
    </location>
</feature>
<proteinExistence type="predicted"/>
<feature type="transmembrane region" description="Helical" evidence="2">
    <location>
        <begin position="193"/>
        <end position="213"/>
    </location>
</feature>
<keyword evidence="2" id="KW-1133">Transmembrane helix</keyword>
<organism evidence="3">
    <name type="scientific">freshwater metagenome</name>
    <dbReference type="NCBI Taxonomy" id="449393"/>
    <lineage>
        <taxon>unclassified sequences</taxon>
        <taxon>metagenomes</taxon>
        <taxon>ecological metagenomes</taxon>
    </lineage>
</organism>
<feature type="transmembrane region" description="Helical" evidence="2">
    <location>
        <begin position="397"/>
        <end position="418"/>
    </location>
</feature>